<protein>
    <recommendedName>
        <fullName evidence="3">DUF1153 domain-containing protein</fullName>
    </recommendedName>
</protein>
<sequence length="100" mass="11217">MYLKKIEGPRAVTLPDGRVMTRADLPAPETGRWVASRKARLLLAIASGLISRDYAIETYDLSEEELQSWERLAARHGAAGLQARSIQKYRQLEGELPKLP</sequence>
<proteinExistence type="predicted"/>
<organism evidence="1 2">
    <name type="scientific">Limimaricola cinnabarinus</name>
    <dbReference type="NCBI Taxonomy" id="1125964"/>
    <lineage>
        <taxon>Bacteria</taxon>
        <taxon>Pseudomonadati</taxon>
        <taxon>Pseudomonadota</taxon>
        <taxon>Alphaproteobacteria</taxon>
        <taxon>Rhodobacterales</taxon>
        <taxon>Paracoccaceae</taxon>
        <taxon>Limimaricola</taxon>
    </lineage>
</organism>
<dbReference type="RefSeq" id="WP_099273322.1">
    <property type="nucleotide sequence ID" value="NZ_CANMUC010000002.1"/>
</dbReference>
<name>A0A2G1MK62_9RHOB</name>
<dbReference type="EMBL" id="NQWH01000003">
    <property type="protein sequence ID" value="PHP29094.1"/>
    <property type="molecule type" value="Genomic_DNA"/>
</dbReference>
<dbReference type="GO" id="GO:0043565">
    <property type="term" value="F:sequence-specific DNA binding"/>
    <property type="evidence" value="ECO:0007669"/>
    <property type="project" value="InterPro"/>
</dbReference>
<evidence type="ECO:0000313" key="2">
    <source>
        <dbReference type="Proteomes" id="UP000221860"/>
    </source>
</evidence>
<dbReference type="SUPFAM" id="SSF48295">
    <property type="entry name" value="TrpR-like"/>
    <property type="match status" value="1"/>
</dbReference>
<reference evidence="1 2" key="1">
    <citation type="submission" date="2017-08" db="EMBL/GenBank/DDBJ databases">
        <title>Draft Genome Sequence of Loktanella cinnabarina Strain XM1, Isolated from Coastal Surface Water.</title>
        <authorList>
            <person name="Ma R."/>
            <person name="Wang J."/>
            <person name="Wang Q."/>
            <person name="Ma Z."/>
            <person name="Li J."/>
            <person name="Chen L."/>
        </authorList>
    </citation>
    <scope>NUCLEOTIDE SEQUENCE [LARGE SCALE GENOMIC DNA]</scope>
    <source>
        <strain evidence="1 2">XM1</strain>
    </source>
</reference>
<accession>A0A2G1MK62</accession>
<gene>
    <name evidence="1" type="ORF">CJ301_01010</name>
</gene>
<dbReference type="InterPro" id="IPR036388">
    <property type="entry name" value="WH-like_DNA-bd_sf"/>
</dbReference>
<dbReference type="InterPro" id="IPR010921">
    <property type="entry name" value="Trp_repressor/repl_initiator"/>
</dbReference>
<dbReference type="AlphaFoldDB" id="A0A2G1MK62"/>
<dbReference type="OrthoDB" id="9796775at2"/>
<evidence type="ECO:0008006" key="3">
    <source>
        <dbReference type="Google" id="ProtNLM"/>
    </source>
</evidence>
<comment type="caution">
    <text evidence="1">The sequence shown here is derived from an EMBL/GenBank/DDBJ whole genome shotgun (WGS) entry which is preliminary data.</text>
</comment>
<keyword evidence="2" id="KW-1185">Reference proteome</keyword>
<dbReference type="Proteomes" id="UP000221860">
    <property type="component" value="Unassembled WGS sequence"/>
</dbReference>
<dbReference type="Pfam" id="PF06627">
    <property type="entry name" value="DUF1153"/>
    <property type="match status" value="1"/>
</dbReference>
<dbReference type="InterPro" id="IPR009534">
    <property type="entry name" value="DUF1153"/>
</dbReference>
<dbReference type="Gene3D" id="1.10.10.10">
    <property type="entry name" value="Winged helix-like DNA-binding domain superfamily/Winged helix DNA-binding domain"/>
    <property type="match status" value="1"/>
</dbReference>
<evidence type="ECO:0000313" key="1">
    <source>
        <dbReference type="EMBL" id="PHP29094.1"/>
    </source>
</evidence>